<sequence>MEFIRAPPTATERESAVSKASPFKYSPPEADFKIWQEFVRDRIGLEVEQRQIDDRPFDAAIAFNQTGDLRFARINESGLITEVTKRTLACRPPKDTFYIRLQIQGMTKNIIGNEEIIQNPGDILVLGFRPNVHVSSLKSEVLLVELPTEQLKLMLGKAYNNEFIKINNNDPKTALVSSFLQNLERVSKDLDQQSAQFLSRIGASLIVDCISSRLSEDKSAFQSGELIFLRAKAYIEENLGNHSLDPTHLASALGLSLRQLQVVFQERNQSISEWIWGRRVDAVAKLLDDSRTAHVAIGALANSCGFASQAHFSRRFKEHFKMSPRDYKYRTR</sequence>
<evidence type="ECO:0000313" key="6">
    <source>
        <dbReference type="EMBL" id="CAA2137751.1"/>
    </source>
</evidence>
<keyword evidence="1" id="KW-0805">Transcription regulation</keyword>
<organism evidence="6">
    <name type="scientific">Methylobacterium bullatum</name>
    <dbReference type="NCBI Taxonomy" id="570505"/>
    <lineage>
        <taxon>Bacteria</taxon>
        <taxon>Pseudomonadati</taxon>
        <taxon>Pseudomonadota</taxon>
        <taxon>Alphaproteobacteria</taxon>
        <taxon>Hyphomicrobiales</taxon>
        <taxon>Methylobacteriaceae</taxon>
        <taxon>Methylobacterium</taxon>
    </lineage>
</organism>
<dbReference type="PRINTS" id="PR00032">
    <property type="entry name" value="HTHARAC"/>
</dbReference>
<dbReference type="PROSITE" id="PS00041">
    <property type="entry name" value="HTH_ARAC_FAMILY_1"/>
    <property type="match status" value="1"/>
</dbReference>
<dbReference type="Gene3D" id="1.10.10.60">
    <property type="entry name" value="Homeodomain-like"/>
    <property type="match status" value="1"/>
</dbReference>
<feature type="domain" description="HTH araC/xylS-type" evidence="5">
    <location>
        <begin position="229"/>
        <end position="330"/>
    </location>
</feature>
<dbReference type="SUPFAM" id="SSF46689">
    <property type="entry name" value="Homeodomain-like"/>
    <property type="match status" value="1"/>
</dbReference>
<evidence type="ECO:0000256" key="2">
    <source>
        <dbReference type="ARBA" id="ARBA00023125"/>
    </source>
</evidence>
<keyword evidence="3" id="KW-0804">Transcription</keyword>
<keyword evidence="2" id="KW-0238">DNA-binding</keyword>
<protein>
    <submittedName>
        <fullName evidence="6">Transcriptional activator NphR</fullName>
    </submittedName>
</protein>
<dbReference type="InterPro" id="IPR020449">
    <property type="entry name" value="Tscrpt_reg_AraC-type_HTH"/>
</dbReference>
<name>A0A679K0D6_9HYPH</name>
<dbReference type="InterPro" id="IPR050204">
    <property type="entry name" value="AraC_XylS_family_regulators"/>
</dbReference>
<dbReference type="SMART" id="SM00342">
    <property type="entry name" value="HTH_ARAC"/>
    <property type="match status" value="1"/>
</dbReference>
<gene>
    <name evidence="6" type="primary">nphR_2</name>
    <name evidence="6" type="ORF">MBLL_00809</name>
</gene>
<evidence type="ECO:0000259" key="5">
    <source>
        <dbReference type="PROSITE" id="PS01124"/>
    </source>
</evidence>
<dbReference type="PANTHER" id="PTHR46796">
    <property type="entry name" value="HTH-TYPE TRANSCRIPTIONAL ACTIVATOR RHAS-RELATED"/>
    <property type="match status" value="1"/>
</dbReference>
<dbReference type="InterPro" id="IPR009057">
    <property type="entry name" value="Homeodomain-like_sf"/>
</dbReference>
<dbReference type="InterPro" id="IPR018060">
    <property type="entry name" value="HTH_AraC"/>
</dbReference>
<dbReference type="EMBL" id="LR743510">
    <property type="protein sequence ID" value="CAA2137751.1"/>
    <property type="molecule type" value="Genomic_DNA"/>
</dbReference>
<dbReference type="PANTHER" id="PTHR46796:SF6">
    <property type="entry name" value="ARAC SUBFAMILY"/>
    <property type="match status" value="1"/>
</dbReference>
<evidence type="ECO:0000256" key="4">
    <source>
        <dbReference type="SAM" id="MobiDB-lite"/>
    </source>
</evidence>
<dbReference type="GO" id="GO:0003700">
    <property type="term" value="F:DNA-binding transcription factor activity"/>
    <property type="evidence" value="ECO:0007669"/>
    <property type="project" value="InterPro"/>
</dbReference>
<evidence type="ECO:0000256" key="1">
    <source>
        <dbReference type="ARBA" id="ARBA00023015"/>
    </source>
</evidence>
<proteinExistence type="predicted"/>
<dbReference type="GO" id="GO:0043565">
    <property type="term" value="F:sequence-specific DNA binding"/>
    <property type="evidence" value="ECO:0007669"/>
    <property type="project" value="InterPro"/>
</dbReference>
<dbReference type="PROSITE" id="PS01124">
    <property type="entry name" value="HTH_ARAC_FAMILY_2"/>
    <property type="match status" value="1"/>
</dbReference>
<reference evidence="6" key="1">
    <citation type="submission" date="2019-12" db="EMBL/GenBank/DDBJ databases">
        <authorList>
            <person name="Cremers G."/>
        </authorList>
    </citation>
    <scope>NUCLEOTIDE SEQUENCE</scope>
    <source>
        <strain evidence="6">Mbul2</strain>
        <plasmid evidence="6">1</plasmid>
    </source>
</reference>
<feature type="region of interest" description="Disordered" evidence="4">
    <location>
        <begin position="1"/>
        <end position="22"/>
    </location>
</feature>
<dbReference type="AlphaFoldDB" id="A0A679K0D6"/>
<geneLocation type="plasmid" evidence="6">
    <name>1</name>
</geneLocation>
<accession>A0A679K0D6</accession>
<dbReference type="Pfam" id="PF12833">
    <property type="entry name" value="HTH_18"/>
    <property type="match status" value="1"/>
</dbReference>
<keyword evidence="6" id="KW-0614">Plasmid</keyword>
<evidence type="ECO:0000256" key="3">
    <source>
        <dbReference type="ARBA" id="ARBA00023163"/>
    </source>
</evidence>
<dbReference type="InterPro" id="IPR018062">
    <property type="entry name" value="HTH_AraC-typ_CS"/>
</dbReference>